<accession>A0A9J6HCY2</accession>
<comment type="caution">
    <text evidence="4">The sequence shown here is derived from an EMBL/GenBank/DDBJ whole genome shotgun (WGS) entry which is preliminary data.</text>
</comment>
<evidence type="ECO:0000259" key="3">
    <source>
        <dbReference type="Pfam" id="PF00441"/>
    </source>
</evidence>
<reference evidence="4 5" key="1">
    <citation type="journal article" date="2020" name="Cell">
        <title>Large-Scale Comparative Analyses of Tick Genomes Elucidate Their Genetic Diversity and Vector Capacities.</title>
        <authorList>
            <consortium name="Tick Genome and Microbiome Consortium (TIGMIC)"/>
            <person name="Jia N."/>
            <person name="Wang J."/>
            <person name="Shi W."/>
            <person name="Du L."/>
            <person name="Sun Y."/>
            <person name="Zhan W."/>
            <person name="Jiang J.F."/>
            <person name="Wang Q."/>
            <person name="Zhang B."/>
            <person name="Ji P."/>
            <person name="Bell-Sakyi L."/>
            <person name="Cui X.M."/>
            <person name="Yuan T.T."/>
            <person name="Jiang B.G."/>
            <person name="Yang W.F."/>
            <person name="Lam T.T."/>
            <person name="Chang Q.C."/>
            <person name="Ding S.J."/>
            <person name="Wang X.J."/>
            <person name="Zhu J.G."/>
            <person name="Ruan X.D."/>
            <person name="Zhao L."/>
            <person name="Wei J.T."/>
            <person name="Ye R.Z."/>
            <person name="Que T.C."/>
            <person name="Du C.H."/>
            <person name="Zhou Y.H."/>
            <person name="Cheng J.X."/>
            <person name="Dai P.F."/>
            <person name="Guo W.B."/>
            <person name="Han X.H."/>
            <person name="Huang E.J."/>
            <person name="Li L.F."/>
            <person name="Wei W."/>
            <person name="Gao Y.C."/>
            <person name="Liu J.Z."/>
            <person name="Shao H.Z."/>
            <person name="Wang X."/>
            <person name="Wang C.C."/>
            <person name="Yang T.C."/>
            <person name="Huo Q.B."/>
            <person name="Li W."/>
            <person name="Chen H.Y."/>
            <person name="Chen S.E."/>
            <person name="Zhou L.G."/>
            <person name="Ni X.B."/>
            <person name="Tian J.H."/>
            <person name="Sheng Y."/>
            <person name="Liu T."/>
            <person name="Pan Y.S."/>
            <person name="Xia L.Y."/>
            <person name="Li J."/>
            <person name="Zhao F."/>
            <person name="Cao W.C."/>
        </authorList>
    </citation>
    <scope>NUCLEOTIDE SEQUENCE [LARGE SCALE GENOMIC DNA]</scope>
    <source>
        <strain evidence="4">HaeL-2018</strain>
    </source>
</reference>
<evidence type="ECO:0000313" key="4">
    <source>
        <dbReference type="EMBL" id="KAH9384677.1"/>
    </source>
</evidence>
<dbReference type="PANTHER" id="PTHR48083">
    <property type="entry name" value="MEDIUM-CHAIN SPECIFIC ACYL-COA DEHYDROGENASE, MITOCHONDRIAL-RELATED"/>
    <property type="match status" value="1"/>
</dbReference>
<dbReference type="GO" id="GO:0050660">
    <property type="term" value="F:flavin adenine dinucleotide binding"/>
    <property type="evidence" value="ECO:0007669"/>
    <property type="project" value="TreeGrafter"/>
</dbReference>
<dbReference type="GO" id="GO:0005737">
    <property type="term" value="C:cytoplasm"/>
    <property type="evidence" value="ECO:0007669"/>
    <property type="project" value="TreeGrafter"/>
</dbReference>
<dbReference type="InterPro" id="IPR036250">
    <property type="entry name" value="AcylCo_DH-like_C"/>
</dbReference>
<dbReference type="EMBL" id="JABSTR010002906">
    <property type="protein sequence ID" value="KAH9384677.1"/>
    <property type="molecule type" value="Genomic_DNA"/>
</dbReference>
<feature type="domain" description="Acyl-CoA dehydrogenase/oxidase C-terminal" evidence="3">
    <location>
        <begin position="4"/>
        <end position="70"/>
    </location>
</feature>
<dbReference type="Proteomes" id="UP000821853">
    <property type="component" value="Unassembled WGS sequence"/>
</dbReference>
<keyword evidence="2" id="KW-0560">Oxidoreductase</keyword>
<evidence type="ECO:0000256" key="1">
    <source>
        <dbReference type="ARBA" id="ARBA00022630"/>
    </source>
</evidence>
<proteinExistence type="predicted"/>
<dbReference type="OrthoDB" id="10262177at2759"/>
<dbReference type="PANTHER" id="PTHR48083:SF6">
    <property type="entry name" value="ACYL-COA DEHYDROGENASE 6"/>
    <property type="match status" value="1"/>
</dbReference>
<evidence type="ECO:0000313" key="5">
    <source>
        <dbReference type="Proteomes" id="UP000821853"/>
    </source>
</evidence>
<name>A0A9J6HCY2_HAELO</name>
<dbReference type="Pfam" id="PF00441">
    <property type="entry name" value="Acyl-CoA_dh_1"/>
    <property type="match status" value="1"/>
</dbReference>
<sequence>MMSGENVTLLASMAKLKAGRLVREVADSCLQYWGGMGYAEEAPMARAFRDARLLSIAGGADEVMLGIIAKMQFSS</sequence>
<dbReference type="GO" id="GO:0033539">
    <property type="term" value="P:fatty acid beta-oxidation using acyl-CoA dehydrogenase"/>
    <property type="evidence" value="ECO:0007669"/>
    <property type="project" value="TreeGrafter"/>
</dbReference>
<dbReference type="InterPro" id="IPR009075">
    <property type="entry name" value="AcylCo_DH/oxidase_C"/>
</dbReference>
<dbReference type="OMA" id="AVTDSCM"/>
<dbReference type="InterPro" id="IPR050741">
    <property type="entry name" value="Acyl-CoA_dehydrogenase"/>
</dbReference>
<dbReference type="SUPFAM" id="SSF47203">
    <property type="entry name" value="Acyl-CoA dehydrogenase C-terminal domain-like"/>
    <property type="match status" value="1"/>
</dbReference>
<dbReference type="Gene3D" id="1.20.140.10">
    <property type="entry name" value="Butyryl-CoA Dehydrogenase, subunit A, domain 3"/>
    <property type="match status" value="1"/>
</dbReference>
<evidence type="ECO:0000256" key="2">
    <source>
        <dbReference type="ARBA" id="ARBA00023002"/>
    </source>
</evidence>
<organism evidence="4 5">
    <name type="scientific">Haemaphysalis longicornis</name>
    <name type="common">Bush tick</name>
    <dbReference type="NCBI Taxonomy" id="44386"/>
    <lineage>
        <taxon>Eukaryota</taxon>
        <taxon>Metazoa</taxon>
        <taxon>Ecdysozoa</taxon>
        <taxon>Arthropoda</taxon>
        <taxon>Chelicerata</taxon>
        <taxon>Arachnida</taxon>
        <taxon>Acari</taxon>
        <taxon>Parasitiformes</taxon>
        <taxon>Ixodida</taxon>
        <taxon>Ixodoidea</taxon>
        <taxon>Ixodidae</taxon>
        <taxon>Haemaphysalinae</taxon>
        <taxon>Haemaphysalis</taxon>
    </lineage>
</organism>
<keyword evidence="5" id="KW-1185">Reference proteome</keyword>
<dbReference type="VEuPathDB" id="VectorBase:HLOH_048664"/>
<protein>
    <recommendedName>
        <fullName evidence="3">Acyl-CoA dehydrogenase/oxidase C-terminal domain-containing protein</fullName>
    </recommendedName>
</protein>
<keyword evidence="1" id="KW-0285">Flavoprotein</keyword>
<dbReference type="GO" id="GO:0003995">
    <property type="term" value="F:acyl-CoA dehydrogenase activity"/>
    <property type="evidence" value="ECO:0007669"/>
    <property type="project" value="InterPro"/>
</dbReference>
<dbReference type="InterPro" id="IPR006089">
    <property type="entry name" value="Acyl-CoA_DH_CS"/>
</dbReference>
<dbReference type="AlphaFoldDB" id="A0A9J6HCY2"/>
<dbReference type="PROSITE" id="PS00073">
    <property type="entry name" value="ACYL_COA_DH_2"/>
    <property type="match status" value="1"/>
</dbReference>
<gene>
    <name evidence="4" type="ORF">HPB48_026688</name>
</gene>